<gene>
    <name evidence="1" type="ORF">HJG52_13090</name>
</gene>
<accession>A0A849HIB1</accession>
<keyword evidence="2" id="KW-1185">Reference proteome</keyword>
<proteinExistence type="predicted"/>
<organism evidence="1 2">
    <name type="scientific">Knoellia koreensis</name>
    <dbReference type="NCBI Taxonomy" id="2730921"/>
    <lineage>
        <taxon>Bacteria</taxon>
        <taxon>Bacillati</taxon>
        <taxon>Actinomycetota</taxon>
        <taxon>Actinomycetes</taxon>
        <taxon>Micrococcales</taxon>
        <taxon>Intrasporangiaceae</taxon>
        <taxon>Knoellia</taxon>
    </lineage>
</organism>
<sequence length="215" mass="23066">MRNEPSGRDNPRRPAFFSPAAMEARGGTVPDPAQVTEIAHETAAVLVGRGRAAQDPELTARLIALVDELGLSTVAELWADRPARSLPGALWRLYALREWVQRNPEEASADYAEGIRFTDVNHAVAGVAEPPGPEELKGLTDTVLRGVFNGDFSLALQRAAAFCRVVAAGRAERAHTTDASDREAAGAQTRRAASMLTTAEDLEASARLWQAGELL</sequence>
<reference evidence="1 2" key="1">
    <citation type="submission" date="2020-04" db="EMBL/GenBank/DDBJ databases">
        <title>Knoellia sp. isolate from air conditioner.</title>
        <authorList>
            <person name="Chea S."/>
            <person name="Kim D.-U."/>
        </authorList>
    </citation>
    <scope>NUCLEOTIDE SEQUENCE [LARGE SCALE GENOMIC DNA]</scope>
    <source>
        <strain evidence="1 2">DB2414S</strain>
    </source>
</reference>
<protein>
    <recommendedName>
        <fullName evidence="3">DNA-directed RNA polymerase subunit beta</fullName>
    </recommendedName>
</protein>
<comment type="caution">
    <text evidence="1">The sequence shown here is derived from an EMBL/GenBank/DDBJ whole genome shotgun (WGS) entry which is preliminary data.</text>
</comment>
<evidence type="ECO:0008006" key="3">
    <source>
        <dbReference type="Google" id="ProtNLM"/>
    </source>
</evidence>
<dbReference type="Proteomes" id="UP000588586">
    <property type="component" value="Unassembled WGS sequence"/>
</dbReference>
<dbReference type="AlphaFoldDB" id="A0A849HIB1"/>
<name>A0A849HIB1_9MICO</name>
<dbReference type="RefSeq" id="WP_171243975.1">
    <property type="nucleotide sequence ID" value="NZ_JABEPQ010000002.1"/>
</dbReference>
<evidence type="ECO:0000313" key="2">
    <source>
        <dbReference type="Proteomes" id="UP000588586"/>
    </source>
</evidence>
<evidence type="ECO:0000313" key="1">
    <source>
        <dbReference type="EMBL" id="NNM46939.1"/>
    </source>
</evidence>
<dbReference type="EMBL" id="JABEPQ010000002">
    <property type="protein sequence ID" value="NNM46939.1"/>
    <property type="molecule type" value="Genomic_DNA"/>
</dbReference>